<feature type="domain" description="ABC transporter" evidence="6">
    <location>
        <begin position="275"/>
        <end position="517"/>
    </location>
</feature>
<dbReference type="NCBIfam" id="NF008453">
    <property type="entry name" value="PRK11308.1"/>
    <property type="match status" value="2"/>
</dbReference>
<dbReference type="GO" id="GO:0055085">
    <property type="term" value="P:transmembrane transport"/>
    <property type="evidence" value="ECO:0007669"/>
    <property type="project" value="UniProtKB-ARBA"/>
</dbReference>
<dbReference type="CDD" id="cd03257">
    <property type="entry name" value="ABC_NikE_OppD_transporters"/>
    <property type="match status" value="2"/>
</dbReference>
<dbReference type="InterPro" id="IPR017871">
    <property type="entry name" value="ABC_transporter-like_CS"/>
</dbReference>
<name>A0A0P1EV40_9RHOB</name>
<dbReference type="AlphaFoldDB" id="A0A0P1EV40"/>
<evidence type="ECO:0000256" key="4">
    <source>
        <dbReference type="ARBA" id="ARBA00022741"/>
    </source>
</evidence>
<evidence type="ECO:0000313" key="8">
    <source>
        <dbReference type="Proteomes" id="UP000054823"/>
    </source>
</evidence>
<keyword evidence="7" id="KW-0378">Hydrolase</keyword>
<dbReference type="OrthoDB" id="9802264at2"/>
<evidence type="ECO:0000256" key="2">
    <source>
        <dbReference type="ARBA" id="ARBA00005417"/>
    </source>
</evidence>
<dbReference type="Pfam" id="PF08352">
    <property type="entry name" value="oligo_HPY"/>
    <property type="match status" value="2"/>
</dbReference>
<dbReference type="Gene3D" id="3.40.50.300">
    <property type="entry name" value="P-loop containing nucleotide triphosphate hydrolases"/>
    <property type="match status" value="2"/>
</dbReference>
<keyword evidence="4" id="KW-0547">Nucleotide-binding</keyword>
<evidence type="ECO:0000313" key="7">
    <source>
        <dbReference type="EMBL" id="CUH54002.1"/>
    </source>
</evidence>
<dbReference type="GO" id="GO:0015833">
    <property type="term" value="P:peptide transport"/>
    <property type="evidence" value="ECO:0007669"/>
    <property type="project" value="InterPro"/>
</dbReference>
<protein>
    <submittedName>
        <fullName evidence="7">Glutathione import ATP-binding protein GsiA</fullName>
        <ecNumber evidence="7">3.6.3.-</ecNumber>
    </submittedName>
</protein>
<dbReference type="STRING" id="321267.SHM7688_03471"/>
<dbReference type="SUPFAM" id="SSF52540">
    <property type="entry name" value="P-loop containing nucleoside triphosphate hydrolases"/>
    <property type="match status" value="2"/>
</dbReference>
<dbReference type="InterPro" id="IPR050319">
    <property type="entry name" value="ABC_transp_ATP-bind"/>
</dbReference>
<dbReference type="InterPro" id="IPR003439">
    <property type="entry name" value="ABC_transporter-like_ATP-bd"/>
</dbReference>
<keyword evidence="3" id="KW-0813">Transport</keyword>
<dbReference type="EC" id="3.6.3.-" evidence="7"/>
<dbReference type="PROSITE" id="PS50893">
    <property type="entry name" value="ABC_TRANSPORTER_2"/>
    <property type="match status" value="2"/>
</dbReference>
<keyword evidence="8" id="KW-1185">Reference proteome</keyword>
<feature type="domain" description="ABC transporter" evidence="6">
    <location>
        <begin position="4"/>
        <end position="249"/>
    </location>
</feature>
<organism evidence="7 8">
    <name type="scientific">Shimia marina</name>
    <dbReference type="NCBI Taxonomy" id="321267"/>
    <lineage>
        <taxon>Bacteria</taxon>
        <taxon>Pseudomonadati</taxon>
        <taxon>Pseudomonadota</taxon>
        <taxon>Alphaproteobacteria</taxon>
        <taxon>Rhodobacterales</taxon>
        <taxon>Roseobacteraceae</taxon>
    </lineage>
</organism>
<evidence type="ECO:0000259" key="6">
    <source>
        <dbReference type="PROSITE" id="PS50893"/>
    </source>
</evidence>
<dbReference type="GO" id="GO:0005886">
    <property type="term" value="C:plasma membrane"/>
    <property type="evidence" value="ECO:0007669"/>
    <property type="project" value="UniProtKB-SubCell"/>
</dbReference>
<dbReference type="GO" id="GO:0005524">
    <property type="term" value="F:ATP binding"/>
    <property type="evidence" value="ECO:0007669"/>
    <property type="project" value="UniProtKB-KW"/>
</dbReference>
<dbReference type="SMART" id="SM00382">
    <property type="entry name" value="AAA"/>
    <property type="match status" value="2"/>
</dbReference>
<gene>
    <name evidence="7" type="primary">gsiA_7</name>
    <name evidence="7" type="ORF">SHM7688_03471</name>
</gene>
<dbReference type="NCBIfam" id="NF007739">
    <property type="entry name" value="PRK10419.1"/>
    <property type="match status" value="2"/>
</dbReference>
<dbReference type="InterPro" id="IPR003593">
    <property type="entry name" value="AAA+_ATPase"/>
</dbReference>
<evidence type="ECO:0000256" key="3">
    <source>
        <dbReference type="ARBA" id="ARBA00022448"/>
    </source>
</evidence>
<evidence type="ECO:0000256" key="1">
    <source>
        <dbReference type="ARBA" id="ARBA00004417"/>
    </source>
</evidence>
<dbReference type="InterPro" id="IPR013563">
    <property type="entry name" value="Oligopep_ABC_C"/>
</dbReference>
<dbReference type="InterPro" id="IPR027417">
    <property type="entry name" value="P-loop_NTPase"/>
</dbReference>
<proteinExistence type="inferred from homology"/>
<dbReference type="RefSeq" id="WP_058241155.1">
    <property type="nucleotide sequence ID" value="NZ_CYPW01000032.1"/>
</dbReference>
<dbReference type="FunFam" id="3.40.50.300:FF:000016">
    <property type="entry name" value="Oligopeptide ABC transporter ATP-binding component"/>
    <property type="match status" value="1"/>
</dbReference>
<accession>A0A0P1EV40</accession>
<keyword evidence="5 7" id="KW-0067">ATP-binding</keyword>
<reference evidence="7 8" key="1">
    <citation type="submission" date="2015-09" db="EMBL/GenBank/DDBJ databases">
        <authorList>
            <consortium name="Swine Surveillance"/>
        </authorList>
    </citation>
    <scope>NUCLEOTIDE SEQUENCE [LARGE SCALE GENOMIC DNA]</scope>
    <source>
        <strain evidence="7 8">CECT 7688</strain>
    </source>
</reference>
<sequence>MTLLSVQNLSLSICPTPILKDISFTIAPGEILAVTGESGSGKSMTALAVMQLLPDTTETCGQILLNDSDLLTQPEANLCTLRGNDIGMVFQEPMTALNPLQTIGTQVAETIRIHAKAPKAEAMAQAAAMLTRVGLPQDRFPLSRYPHELSGGQRQRVVIAMAIARRPRLLIADEPTTALDVTTQARILDLLKDLVAEFDMGLLMITHDLAVVADMADRILVMRKGEIVEQGATQQLLSNMQHPYTRALFEASGHTVDLPALQGTPAPILTVQNAVRDYALPRTQLFAPRAFHRAVNDVSFTIHQGERVGLVGESGCGKSTLTRAILGLEPVQSGQITAFEHPVGAAMPAALRLKTQVVFQDPYSSFNPRHRVASILTEPFHLVQNPPKGAALQSLIGEVLTDVGLTPQDAQKYIHEFSGGQRQRIAIARALITRPELIIFDEAVSALDVSIRAQILDLIADLSRRHSLAYLFISHDLSVVRTVTDRVLVMQNGEIVEEGATEAVFATPQHSYTQSLIAAAPVLPDLVALTSKTETIYDPA</sequence>
<dbReference type="PANTHER" id="PTHR43776">
    <property type="entry name" value="TRANSPORT ATP-BINDING PROTEIN"/>
    <property type="match status" value="1"/>
</dbReference>
<dbReference type="PANTHER" id="PTHR43776:SF7">
    <property type="entry name" value="D,D-DIPEPTIDE TRANSPORT ATP-BINDING PROTEIN DDPF-RELATED"/>
    <property type="match status" value="1"/>
</dbReference>
<dbReference type="EMBL" id="CYPW01000032">
    <property type="protein sequence ID" value="CUH54002.1"/>
    <property type="molecule type" value="Genomic_DNA"/>
</dbReference>
<comment type="similarity">
    <text evidence="2">Belongs to the ABC transporter superfamily.</text>
</comment>
<dbReference type="Proteomes" id="UP000054823">
    <property type="component" value="Unassembled WGS sequence"/>
</dbReference>
<evidence type="ECO:0000256" key="5">
    <source>
        <dbReference type="ARBA" id="ARBA00022840"/>
    </source>
</evidence>
<dbReference type="Pfam" id="PF00005">
    <property type="entry name" value="ABC_tran"/>
    <property type="match status" value="2"/>
</dbReference>
<comment type="subcellular location">
    <subcellularLocation>
        <location evidence="1">Cell inner membrane</location>
        <topology evidence="1">Peripheral membrane protein</topology>
    </subcellularLocation>
</comment>
<dbReference type="GO" id="GO:0016887">
    <property type="term" value="F:ATP hydrolysis activity"/>
    <property type="evidence" value="ECO:0007669"/>
    <property type="project" value="InterPro"/>
</dbReference>
<dbReference type="PROSITE" id="PS00211">
    <property type="entry name" value="ABC_TRANSPORTER_1"/>
    <property type="match status" value="2"/>
</dbReference>